<evidence type="ECO:0000313" key="4">
    <source>
        <dbReference type="Proteomes" id="UP000015380"/>
    </source>
</evidence>
<feature type="transmembrane region" description="Helical" evidence="2">
    <location>
        <begin position="7"/>
        <end position="30"/>
    </location>
</feature>
<sequence>MANKQRSFWLTSNGLASIVMIGVASYFLLVEHRQHLFQWLPFLLLALCPLMHVFMHGGHGGHGGHKHRDTGESKDAEEEAYRRGVEEGKKQSDPQPRKENDHAR</sequence>
<dbReference type="KEGG" id="cza:CYCME_1317"/>
<keyword evidence="2" id="KW-0472">Membrane</keyword>
<protein>
    <recommendedName>
        <fullName evidence="5">DUF2933 domain-containing protein</fullName>
    </recommendedName>
</protein>
<dbReference type="eggNOG" id="ENOG5032UZ7">
    <property type="taxonomic scope" value="Bacteria"/>
</dbReference>
<feature type="region of interest" description="Disordered" evidence="1">
    <location>
        <begin position="58"/>
        <end position="104"/>
    </location>
</feature>
<dbReference type="InterPro" id="IPR021682">
    <property type="entry name" value="DUF2933"/>
</dbReference>
<name>S5T786_9GAMM</name>
<accession>S5T786</accession>
<organism evidence="3 4">
    <name type="scientific">Cycloclasticus zancles 78-ME</name>
    <dbReference type="NCBI Taxonomy" id="1198232"/>
    <lineage>
        <taxon>Bacteria</taxon>
        <taxon>Pseudomonadati</taxon>
        <taxon>Pseudomonadota</taxon>
        <taxon>Gammaproteobacteria</taxon>
        <taxon>Thiotrichales</taxon>
        <taxon>Piscirickettsiaceae</taxon>
        <taxon>Cycloclasticus</taxon>
    </lineage>
</organism>
<gene>
    <name evidence="3" type="ORF">CYCME_1317</name>
</gene>
<dbReference type="AlphaFoldDB" id="S5T786"/>
<evidence type="ECO:0000256" key="2">
    <source>
        <dbReference type="SAM" id="Phobius"/>
    </source>
</evidence>
<feature type="compositionally biased region" description="Basic and acidic residues" evidence="1">
    <location>
        <begin position="69"/>
        <end position="104"/>
    </location>
</feature>
<dbReference type="PATRIC" id="fig|1198232.3.peg.1313"/>
<reference evidence="3 4" key="1">
    <citation type="submission" date="2013-05" db="EMBL/GenBank/DDBJ databases">
        <title>Between feast and famine: a lifestyle of most important marine PAH-degrading bacterium Cycloclasticus sp. 7ME.</title>
        <authorList>
            <person name="Yakimov M.M."/>
            <person name="Messina E."/>
            <person name="Genovese M."/>
            <person name="Denaro R."/>
            <person name="Crisafi F."/>
            <person name="Russo D."/>
            <person name="Cappello S."/>
            <person name="Santisi S."/>
            <person name="Smedile F."/>
            <person name="Golyshina O.V."/>
            <person name="Tran H."/>
            <person name="Pieper D.H."/>
            <person name="Golyshin P.N."/>
            <person name="Giuliano L."/>
        </authorList>
    </citation>
    <scope>NUCLEOTIDE SEQUENCE [LARGE SCALE GENOMIC DNA]</scope>
    <source>
        <strain evidence="3 4">78-ME</strain>
    </source>
</reference>
<dbReference type="Pfam" id="PF11666">
    <property type="entry name" value="DUF2933"/>
    <property type="match status" value="1"/>
</dbReference>
<keyword evidence="2" id="KW-1133">Transmembrane helix</keyword>
<evidence type="ECO:0008006" key="5">
    <source>
        <dbReference type="Google" id="ProtNLM"/>
    </source>
</evidence>
<dbReference type="Proteomes" id="UP000015380">
    <property type="component" value="Chromosome"/>
</dbReference>
<dbReference type="HOGENOM" id="CLU_171581_0_0_6"/>
<keyword evidence="4" id="KW-1185">Reference proteome</keyword>
<reference evidence="4" key="2">
    <citation type="journal article" date="2016" name="Environ. Microbiol. Rep.">
        <title>Analysis of defence systems and a conjugative IncP-1 plasmid in the marine polyaromatic hydrocarbons-degrading bacterium Cycloclasticus sp. 78-ME.</title>
        <authorList>
            <person name="Yakimov M.M."/>
            <person name="Crisafi F."/>
            <person name="Messina E."/>
            <person name="Smedile F."/>
            <person name="Lopatina A."/>
            <person name="Denaro R."/>
            <person name="Pieper D.H."/>
            <person name="Golyshin P.N."/>
            <person name="Giuliano L."/>
        </authorList>
    </citation>
    <scope>NUCLEOTIDE SEQUENCE [LARGE SCALE GENOMIC DNA]</scope>
    <source>
        <strain evidence="4">78-ME</strain>
    </source>
</reference>
<evidence type="ECO:0000256" key="1">
    <source>
        <dbReference type="SAM" id="MobiDB-lite"/>
    </source>
</evidence>
<feature type="transmembrane region" description="Helical" evidence="2">
    <location>
        <begin position="36"/>
        <end position="55"/>
    </location>
</feature>
<keyword evidence="2" id="KW-0812">Transmembrane</keyword>
<proteinExistence type="predicted"/>
<evidence type="ECO:0000313" key="3">
    <source>
        <dbReference type="EMBL" id="AGS39646.1"/>
    </source>
</evidence>
<dbReference type="EMBL" id="CP005996">
    <property type="protein sequence ID" value="AGS39646.1"/>
    <property type="molecule type" value="Genomic_DNA"/>
</dbReference>